<dbReference type="GO" id="GO:0032259">
    <property type="term" value="P:methylation"/>
    <property type="evidence" value="ECO:0007669"/>
    <property type="project" value="UniProtKB-KW"/>
</dbReference>
<feature type="domain" description="tRNA/rRNA methyltransferase SpoU type" evidence="7">
    <location>
        <begin position="3"/>
        <end position="144"/>
    </location>
</feature>
<name>A0ABS4KGW2_9FIRM</name>
<comment type="subcellular location">
    <subcellularLocation>
        <location evidence="6">Cytoplasm</location>
    </subcellularLocation>
</comment>
<dbReference type="CDD" id="cd18094">
    <property type="entry name" value="SpoU-like_TrmL"/>
    <property type="match status" value="1"/>
</dbReference>
<dbReference type="InterPro" id="IPR016914">
    <property type="entry name" value="TrmL"/>
</dbReference>
<comment type="caution">
    <text evidence="6">Lacks conserved residue(s) required for the propagation of feature annotation.</text>
</comment>
<comment type="function">
    <text evidence="6">Could methylate the ribose at the nucleotide 34 wobble position in tRNA.</text>
</comment>
<proteinExistence type="inferred from homology"/>
<comment type="catalytic activity">
    <reaction evidence="6">
        <text>cytidine(34) in tRNA + S-adenosyl-L-methionine = 2'-O-methylcytidine(34) in tRNA + S-adenosyl-L-homocysteine + H(+)</text>
        <dbReference type="Rhea" id="RHEA:43084"/>
        <dbReference type="Rhea" id="RHEA-COMP:10331"/>
        <dbReference type="Rhea" id="RHEA-COMP:10332"/>
        <dbReference type="ChEBI" id="CHEBI:15378"/>
        <dbReference type="ChEBI" id="CHEBI:57856"/>
        <dbReference type="ChEBI" id="CHEBI:59789"/>
        <dbReference type="ChEBI" id="CHEBI:74495"/>
        <dbReference type="ChEBI" id="CHEBI:82748"/>
        <dbReference type="EC" id="2.1.1.207"/>
    </reaction>
</comment>
<keyword evidence="1 6" id="KW-0963">Cytoplasm</keyword>
<dbReference type="Pfam" id="PF00588">
    <property type="entry name" value="SpoU_methylase"/>
    <property type="match status" value="1"/>
</dbReference>
<evidence type="ECO:0000256" key="1">
    <source>
        <dbReference type="ARBA" id="ARBA00022490"/>
    </source>
</evidence>
<dbReference type="SUPFAM" id="SSF75217">
    <property type="entry name" value="alpha/beta knot"/>
    <property type="match status" value="1"/>
</dbReference>
<evidence type="ECO:0000256" key="6">
    <source>
        <dbReference type="HAMAP-Rule" id="MF_01885"/>
    </source>
</evidence>
<evidence type="ECO:0000256" key="5">
    <source>
        <dbReference type="ARBA" id="ARBA00022694"/>
    </source>
</evidence>
<reference evidence="8 9" key="1">
    <citation type="submission" date="2021-03" db="EMBL/GenBank/DDBJ databases">
        <title>Genomic Encyclopedia of Type Strains, Phase IV (KMG-IV): sequencing the most valuable type-strain genomes for metagenomic binning, comparative biology and taxonomic classification.</title>
        <authorList>
            <person name="Goeker M."/>
        </authorList>
    </citation>
    <scope>NUCLEOTIDE SEQUENCE [LARGE SCALE GENOMIC DNA]</scope>
    <source>
        <strain evidence="8 9">DSM 27512</strain>
    </source>
</reference>
<keyword evidence="2 6" id="KW-0489">Methyltransferase</keyword>
<feature type="binding site" evidence="6">
    <location>
        <position position="132"/>
    </location>
    <ligand>
        <name>S-adenosyl-L-methionine</name>
        <dbReference type="ChEBI" id="CHEBI:59789"/>
    </ligand>
</feature>
<gene>
    <name evidence="8" type="ORF">J2Z35_000784</name>
</gene>
<dbReference type="PANTHER" id="PTHR42971:SF1">
    <property type="entry name" value="TRNA (CYTIDINE(34)-2'-O)-METHYLTRANSFERASE"/>
    <property type="match status" value="1"/>
</dbReference>
<dbReference type="Proteomes" id="UP001314903">
    <property type="component" value="Unassembled WGS sequence"/>
</dbReference>
<dbReference type="HAMAP" id="MF_01885">
    <property type="entry name" value="tRNA_methyltr_TrmL"/>
    <property type="match status" value="1"/>
</dbReference>
<organism evidence="8 9">
    <name type="scientific">Acetoanaerobium pronyense</name>
    <dbReference type="NCBI Taxonomy" id="1482736"/>
    <lineage>
        <taxon>Bacteria</taxon>
        <taxon>Bacillati</taxon>
        <taxon>Bacillota</taxon>
        <taxon>Clostridia</taxon>
        <taxon>Peptostreptococcales</taxon>
        <taxon>Filifactoraceae</taxon>
        <taxon>Acetoanaerobium</taxon>
    </lineage>
</organism>
<dbReference type="EMBL" id="JAGGLI010000006">
    <property type="protein sequence ID" value="MBP2026992.1"/>
    <property type="molecule type" value="Genomic_DNA"/>
</dbReference>
<dbReference type="PANTHER" id="PTHR42971">
    <property type="entry name" value="TRNA (CYTIDINE(34)-2'-O)-METHYLTRANSFERASE"/>
    <property type="match status" value="1"/>
</dbReference>
<comment type="caution">
    <text evidence="8">The sequence shown here is derived from an EMBL/GenBank/DDBJ whole genome shotgun (WGS) entry which is preliminary data.</text>
</comment>
<evidence type="ECO:0000313" key="8">
    <source>
        <dbReference type="EMBL" id="MBP2026992.1"/>
    </source>
</evidence>
<dbReference type="GO" id="GO:0008168">
    <property type="term" value="F:methyltransferase activity"/>
    <property type="evidence" value="ECO:0007669"/>
    <property type="project" value="UniProtKB-KW"/>
</dbReference>
<evidence type="ECO:0000256" key="2">
    <source>
        <dbReference type="ARBA" id="ARBA00022603"/>
    </source>
</evidence>
<dbReference type="InterPro" id="IPR029026">
    <property type="entry name" value="tRNA_m1G_MTases_N"/>
</dbReference>
<keyword evidence="3 6" id="KW-0808">Transferase</keyword>
<feature type="binding site" evidence="6">
    <location>
        <position position="101"/>
    </location>
    <ligand>
        <name>S-adenosyl-L-methionine</name>
        <dbReference type="ChEBI" id="CHEBI:59789"/>
    </ligand>
</feature>
<protein>
    <recommendedName>
        <fullName evidence="6">Putative tRNA (cytidine(34)-2'-O)-methyltransferase</fullName>
        <ecNumber evidence="6">2.1.1.207</ecNumber>
    </recommendedName>
    <alternativeName>
        <fullName evidence="6">tRNA (cytidine/uridine-2'-O-)-methyltransferase</fullName>
    </alternativeName>
</protein>
<keyword evidence="4 6" id="KW-0949">S-adenosyl-L-methionine</keyword>
<comment type="similarity">
    <text evidence="6">Belongs to the class IV-like SAM-binding methyltransferase superfamily. RNA methyltransferase TrmH family. TrmL subfamily.</text>
</comment>
<evidence type="ECO:0000259" key="7">
    <source>
        <dbReference type="Pfam" id="PF00588"/>
    </source>
</evidence>
<evidence type="ECO:0000256" key="3">
    <source>
        <dbReference type="ARBA" id="ARBA00022679"/>
    </source>
</evidence>
<dbReference type="RefSeq" id="WP_209659587.1">
    <property type="nucleotide sequence ID" value="NZ_JAGGLI010000006.1"/>
</dbReference>
<dbReference type="EC" id="2.1.1.207" evidence="6"/>
<dbReference type="Gene3D" id="3.40.1280.10">
    <property type="match status" value="1"/>
</dbReference>
<evidence type="ECO:0000256" key="4">
    <source>
        <dbReference type="ARBA" id="ARBA00022691"/>
    </source>
</evidence>
<evidence type="ECO:0000313" key="9">
    <source>
        <dbReference type="Proteomes" id="UP001314903"/>
    </source>
</evidence>
<dbReference type="InterPro" id="IPR029028">
    <property type="entry name" value="Alpha/beta_knot_MTases"/>
</dbReference>
<comment type="catalytic activity">
    <reaction evidence="6">
        <text>5-carboxymethylaminomethyluridine(34) in tRNA(Leu) + S-adenosyl-L-methionine = 5-carboxymethylaminomethyl-2'-O-methyluridine(34) in tRNA(Leu) + S-adenosyl-L-homocysteine + H(+)</text>
        <dbReference type="Rhea" id="RHEA:43088"/>
        <dbReference type="Rhea" id="RHEA-COMP:10333"/>
        <dbReference type="Rhea" id="RHEA-COMP:10334"/>
        <dbReference type="ChEBI" id="CHEBI:15378"/>
        <dbReference type="ChEBI" id="CHEBI:57856"/>
        <dbReference type="ChEBI" id="CHEBI:59789"/>
        <dbReference type="ChEBI" id="CHEBI:74508"/>
        <dbReference type="ChEBI" id="CHEBI:74511"/>
        <dbReference type="EC" id="2.1.1.207"/>
    </reaction>
</comment>
<dbReference type="InterPro" id="IPR001537">
    <property type="entry name" value="SpoU_MeTrfase"/>
</dbReference>
<keyword evidence="9" id="KW-1185">Reference proteome</keyword>
<keyword evidence="5 6" id="KW-0819">tRNA processing</keyword>
<sequence>MSINIVLVEPEIPQNTGNIIRTCVCTDSVLHLIKPLGFSLDEKSLKRAGLDYFDLANIKIYESFDEFLVNKNLKDMYFFTTKASKKYTDAEFGDSVFLIFGKETKGLEKRILKLNPENNLRMPMLINDRVRSLNLSNTVAIALYEVIRQQNLDFLK</sequence>
<feature type="binding site" evidence="6">
    <location>
        <position position="122"/>
    </location>
    <ligand>
        <name>S-adenosyl-L-methionine</name>
        <dbReference type="ChEBI" id="CHEBI:59789"/>
    </ligand>
</feature>
<accession>A0ABS4KGW2</accession>
<dbReference type="PIRSF" id="PIRSF029256">
    <property type="entry name" value="SpoU_TrmH_prd"/>
    <property type="match status" value="1"/>
</dbReference>